<feature type="transmembrane region" description="Helical" evidence="7">
    <location>
        <begin position="376"/>
        <end position="393"/>
    </location>
</feature>
<dbReference type="PANTHER" id="PTHR30106:SF1">
    <property type="entry name" value="UPF0324 MEMBRANE PROTEIN FN0533"/>
    <property type="match status" value="1"/>
</dbReference>
<reference evidence="8" key="2">
    <citation type="submission" date="2024-10" db="UniProtKB">
        <authorList>
            <consortium name="EnsemblProtists"/>
        </authorList>
    </citation>
    <scope>IDENTIFICATION</scope>
</reference>
<feature type="transmembrane region" description="Helical" evidence="7">
    <location>
        <begin position="405"/>
        <end position="427"/>
    </location>
</feature>
<evidence type="ECO:0000256" key="5">
    <source>
        <dbReference type="ARBA" id="ARBA00023136"/>
    </source>
</evidence>
<feature type="transmembrane region" description="Helical" evidence="7">
    <location>
        <begin position="584"/>
        <end position="603"/>
    </location>
</feature>
<evidence type="ECO:0000313" key="9">
    <source>
        <dbReference type="Proteomes" id="UP000013827"/>
    </source>
</evidence>
<evidence type="ECO:0000256" key="1">
    <source>
        <dbReference type="ARBA" id="ARBA00004651"/>
    </source>
</evidence>
<feature type="compositionally biased region" description="Pro residues" evidence="6">
    <location>
        <begin position="187"/>
        <end position="219"/>
    </location>
</feature>
<dbReference type="PaxDb" id="2903-EOD40903"/>
<dbReference type="KEGG" id="ehx:EMIHUDRAFT_466424"/>
<dbReference type="Proteomes" id="UP000013827">
    <property type="component" value="Unassembled WGS sequence"/>
</dbReference>
<dbReference type="Pfam" id="PF03601">
    <property type="entry name" value="Cons_hypoth698"/>
    <property type="match status" value="1"/>
</dbReference>
<keyword evidence="4 7" id="KW-1133">Transmembrane helix</keyword>
<dbReference type="GO" id="GO:0005886">
    <property type="term" value="C:plasma membrane"/>
    <property type="evidence" value="ECO:0007669"/>
    <property type="project" value="UniProtKB-SubCell"/>
</dbReference>
<feature type="transmembrane region" description="Helical" evidence="7">
    <location>
        <begin position="500"/>
        <end position="519"/>
    </location>
</feature>
<sequence length="664" mass="69289">MATELQGICAELHSDRDNLSAIAEWCAAAYREPGRPRAETVEQTQAYLVDALSTVGQHVGAAGASLLASLDAQRLELESTDATMRLVESRLAYHRAKLGHDAASLALAVRPLTARAGPALSPLPEPPSRHSCGAARSPDGRIDLAALRGVGELGETARVQLSVADGSLASAGSGAATPRVLLQTDGAPPPPPPLGAPPPPATWKPPPPPGAPPGAPPGPETEADPVRVKYLLPQPMDWASDPFASWDQYNATLTWPLLALMGATYWVYLRLTGKLGKTAPIRYLIGFIVVSLLGTGCLWLGRYTKLSSFGVSYAIYAIFIGMFLGNVAELSPSLSAAADKWLLPVAKDGEFMIKIALVLYAKSYGVIWSIGLPGIIVGWVGSPLAVMAGWFIGTRLLGMDNRAQVMLLSVGAAWCGASGMAAVQPIVGATGDELTLCISIVVLFTLAFQLLQPYFAIWADMDDAVAGAWIGASVDQTGNVLVSAAIVSDEATEVGGVVKMILNAGLGFICLGIAIFWSLEDAKRASRQSATPARAGLGMLWQKFPKFVLGFLLLSLIVTLLESPLAGTAAGVAIPRACSSLSTWWMCIAFINIGITTSCSKLFKGVTSGGGAIVKLYLLANTVDIALGLGLAYVCFGGNKGAASDPSASARGGFSYVAAEVKQM</sequence>
<feature type="transmembrane region" description="Helical" evidence="7">
    <location>
        <begin position="283"/>
        <end position="301"/>
    </location>
</feature>
<dbReference type="RefSeq" id="XP_005793332.1">
    <property type="nucleotide sequence ID" value="XM_005793275.1"/>
</dbReference>
<feature type="transmembrane region" description="Helical" evidence="7">
    <location>
        <begin position="433"/>
        <end position="451"/>
    </location>
</feature>
<dbReference type="AlphaFoldDB" id="A0A0D3KYR8"/>
<comment type="subcellular location">
    <subcellularLocation>
        <location evidence="1">Cell membrane</location>
        <topology evidence="1">Multi-pass membrane protein</topology>
    </subcellularLocation>
</comment>
<reference evidence="9" key="1">
    <citation type="journal article" date="2013" name="Nature">
        <title>Pan genome of the phytoplankton Emiliania underpins its global distribution.</title>
        <authorList>
            <person name="Read B.A."/>
            <person name="Kegel J."/>
            <person name="Klute M.J."/>
            <person name="Kuo A."/>
            <person name="Lefebvre S.C."/>
            <person name="Maumus F."/>
            <person name="Mayer C."/>
            <person name="Miller J."/>
            <person name="Monier A."/>
            <person name="Salamov A."/>
            <person name="Young J."/>
            <person name="Aguilar M."/>
            <person name="Claverie J.M."/>
            <person name="Frickenhaus S."/>
            <person name="Gonzalez K."/>
            <person name="Herman E.K."/>
            <person name="Lin Y.C."/>
            <person name="Napier J."/>
            <person name="Ogata H."/>
            <person name="Sarno A.F."/>
            <person name="Shmutz J."/>
            <person name="Schroeder D."/>
            <person name="de Vargas C."/>
            <person name="Verret F."/>
            <person name="von Dassow P."/>
            <person name="Valentin K."/>
            <person name="Van de Peer Y."/>
            <person name="Wheeler G."/>
            <person name="Dacks J.B."/>
            <person name="Delwiche C.F."/>
            <person name="Dyhrman S.T."/>
            <person name="Glockner G."/>
            <person name="John U."/>
            <person name="Richards T."/>
            <person name="Worden A.Z."/>
            <person name="Zhang X."/>
            <person name="Grigoriev I.V."/>
            <person name="Allen A.E."/>
            <person name="Bidle K."/>
            <person name="Borodovsky M."/>
            <person name="Bowler C."/>
            <person name="Brownlee C."/>
            <person name="Cock J.M."/>
            <person name="Elias M."/>
            <person name="Gladyshev V.N."/>
            <person name="Groth M."/>
            <person name="Guda C."/>
            <person name="Hadaegh A."/>
            <person name="Iglesias-Rodriguez M.D."/>
            <person name="Jenkins J."/>
            <person name="Jones B.M."/>
            <person name="Lawson T."/>
            <person name="Leese F."/>
            <person name="Lindquist E."/>
            <person name="Lobanov A."/>
            <person name="Lomsadze A."/>
            <person name="Malik S.B."/>
            <person name="Marsh M.E."/>
            <person name="Mackinder L."/>
            <person name="Mock T."/>
            <person name="Mueller-Roeber B."/>
            <person name="Pagarete A."/>
            <person name="Parker M."/>
            <person name="Probert I."/>
            <person name="Quesneville H."/>
            <person name="Raines C."/>
            <person name="Rensing S.A."/>
            <person name="Riano-Pachon D.M."/>
            <person name="Richier S."/>
            <person name="Rokitta S."/>
            <person name="Shiraiwa Y."/>
            <person name="Soanes D.M."/>
            <person name="van der Giezen M."/>
            <person name="Wahlund T.M."/>
            <person name="Williams B."/>
            <person name="Wilson W."/>
            <person name="Wolfe G."/>
            <person name="Wurch L.L."/>
        </authorList>
    </citation>
    <scope>NUCLEOTIDE SEQUENCE</scope>
</reference>
<keyword evidence="9" id="KW-1185">Reference proteome</keyword>
<feature type="transmembrane region" description="Helical" evidence="7">
    <location>
        <begin position="615"/>
        <end position="636"/>
    </location>
</feature>
<feature type="transmembrane region" description="Helical" evidence="7">
    <location>
        <begin position="313"/>
        <end position="330"/>
    </location>
</feature>
<evidence type="ECO:0000256" key="2">
    <source>
        <dbReference type="ARBA" id="ARBA00022475"/>
    </source>
</evidence>
<protein>
    <submittedName>
        <fullName evidence="8">Uncharacterized protein</fullName>
    </submittedName>
</protein>
<feature type="region of interest" description="Disordered" evidence="6">
    <location>
        <begin position="180"/>
        <end position="223"/>
    </location>
</feature>
<accession>A0A0D3KYR8</accession>
<evidence type="ECO:0000256" key="4">
    <source>
        <dbReference type="ARBA" id="ARBA00022989"/>
    </source>
</evidence>
<dbReference type="HOGENOM" id="CLU_413587_0_0_1"/>
<dbReference type="Gene3D" id="6.10.140.1620">
    <property type="match status" value="1"/>
</dbReference>
<name>A0A0D3KYR8_EMIH1</name>
<keyword evidence="3 7" id="KW-0812">Transmembrane</keyword>
<dbReference type="STRING" id="2903.R1DZT4"/>
<evidence type="ECO:0000256" key="3">
    <source>
        <dbReference type="ARBA" id="ARBA00022692"/>
    </source>
</evidence>
<keyword evidence="2" id="KW-1003">Cell membrane</keyword>
<evidence type="ECO:0000313" key="8">
    <source>
        <dbReference type="EnsemblProtists" id="EOD40903"/>
    </source>
</evidence>
<dbReference type="GeneID" id="17286173"/>
<evidence type="ECO:0000256" key="7">
    <source>
        <dbReference type="SAM" id="Phobius"/>
    </source>
</evidence>
<evidence type="ECO:0000256" key="6">
    <source>
        <dbReference type="SAM" id="MobiDB-lite"/>
    </source>
</evidence>
<feature type="transmembrane region" description="Helical" evidence="7">
    <location>
        <begin position="547"/>
        <end position="572"/>
    </location>
</feature>
<dbReference type="PANTHER" id="PTHR30106">
    <property type="entry name" value="INNER MEMBRANE PROTEIN YEIH-RELATED"/>
    <property type="match status" value="1"/>
</dbReference>
<dbReference type="EnsemblProtists" id="EOD40903">
    <property type="protein sequence ID" value="EOD40903"/>
    <property type="gene ID" value="EMIHUDRAFT_466424"/>
</dbReference>
<dbReference type="eggNOG" id="ENOG502QT4V">
    <property type="taxonomic scope" value="Eukaryota"/>
</dbReference>
<feature type="region of interest" description="Disordered" evidence="6">
    <location>
        <begin position="118"/>
        <end position="138"/>
    </location>
</feature>
<proteinExistence type="predicted"/>
<organism evidence="8 9">
    <name type="scientific">Emiliania huxleyi (strain CCMP1516)</name>
    <dbReference type="NCBI Taxonomy" id="280463"/>
    <lineage>
        <taxon>Eukaryota</taxon>
        <taxon>Haptista</taxon>
        <taxon>Haptophyta</taxon>
        <taxon>Prymnesiophyceae</taxon>
        <taxon>Isochrysidales</taxon>
        <taxon>Noelaerhabdaceae</taxon>
        <taxon>Emiliania</taxon>
    </lineage>
</organism>
<keyword evidence="5 7" id="KW-0472">Membrane</keyword>
<dbReference type="InterPro" id="IPR018383">
    <property type="entry name" value="UPF0324_pro"/>
</dbReference>